<reference evidence="1 2" key="1">
    <citation type="journal article" date="2015" name="Genome Announc.">
        <title>Complete Genome Sequence of the Clostridium difficile Type Strain DSM 1296T.</title>
        <authorList>
            <person name="Riedel T."/>
            <person name="Bunk B."/>
            <person name="Wittmann J."/>
            <person name="Thurmer A."/>
            <person name="Sproer C."/>
            <person name="Gronow S."/>
            <person name="Liesegang H."/>
            <person name="Daniel R."/>
            <person name="Overmann J."/>
        </authorList>
    </citation>
    <scope>NUCLEOTIDE SEQUENCE [LARGE SCALE GENOMIC DNA]</scope>
    <source>
        <strain evidence="2">ATCC 9689 / DSM 1296 / BCRC 10642 / JCM 1296 / NCIMB 10666 / NCTC 11209 / 90556-M6S</strain>
    </source>
</reference>
<protein>
    <submittedName>
        <fullName evidence="1">Uncharacterized protein</fullName>
    </submittedName>
</protein>
<accession>A0AC59FV00</accession>
<organism evidence="1 2">
    <name type="scientific">Clostridioides difficile ATCC 9689 = DSM 1296</name>
    <dbReference type="NCBI Taxonomy" id="1121308"/>
    <lineage>
        <taxon>Bacteria</taxon>
        <taxon>Bacillati</taxon>
        <taxon>Bacillota</taxon>
        <taxon>Clostridia</taxon>
        <taxon>Peptostreptococcales</taxon>
        <taxon>Peptostreptococcaceae</taxon>
        <taxon>Clostridioides</taxon>
    </lineage>
</organism>
<proteinExistence type="predicted"/>
<keyword evidence="2" id="KW-1185">Reference proteome</keyword>
<dbReference type="EMBL" id="CP011968">
    <property type="protein sequence ID" value="AKP41221.1"/>
    <property type="molecule type" value="Genomic_DNA"/>
</dbReference>
<sequence>MIELEKKLIKKGKVLDTIKSLDKNKFDKYVELVKKCHNKENKKEGE</sequence>
<dbReference type="Proteomes" id="UP001510562">
    <property type="component" value="Chromosome"/>
</dbReference>
<name>A0AC59FV00_CLODI</name>
<evidence type="ECO:0000313" key="1">
    <source>
        <dbReference type="EMBL" id="AKP41221.1"/>
    </source>
</evidence>
<gene>
    <name evidence="1" type="ORF">CDIF1296T_00323</name>
</gene>
<evidence type="ECO:0000313" key="2">
    <source>
        <dbReference type="Proteomes" id="UP001510562"/>
    </source>
</evidence>